<dbReference type="STRING" id="576118.SAMN05216216_10850"/>
<evidence type="ECO:0000256" key="4">
    <source>
        <dbReference type="SAM" id="Phobius"/>
    </source>
</evidence>
<dbReference type="InterPro" id="IPR006047">
    <property type="entry name" value="GH13_cat_dom"/>
</dbReference>
<dbReference type="RefSeq" id="WP_092985802.1">
    <property type="nucleotide sequence ID" value="NZ_FNFY01000008.1"/>
</dbReference>
<dbReference type="GO" id="GO:0046872">
    <property type="term" value="F:metal ion binding"/>
    <property type="evidence" value="ECO:0007669"/>
    <property type="project" value="UniProtKB-KW"/>
</dbReference>
<dbReference type="PANTHER" id="PTHR10357:SF215">
    <property type="entry name" value="ALPHA-AMYLASE 1"/>
    <property type="match status" value="1"/>
</dbReference>
<dbReference type="SMART" id="SM00642">
    <property type="entry name" value="Aamy"/>
    <property type="match status" value="1"/>
</dbReference>
<dbReference type="Gene3D" id="2.60.40.1180">
    <property type="entry name" value="Golgi alpha-mannosidase II"/>
    <property type="match status" value="1"/>
</dbReference>
<dbReference type="Pfam" id="PF00128">
    <property type="entry name" value="Alpha-amylase"/>
    <property type="match status" value="1"/>
</dbReference>
<gene>
    <name evidence="6" type="ORF">SAMN05216216_10850</name>
</gene>
<dbReference type="Pfam" id="PF22026">
    <property type="entry name" value="Alpha-amylase_C_2"/>
    <property type="match status" value="1"/>
</dbReference>
<comment type="cofactor">
    <cofactor evidence="1">
        <name>Ca(2+)</name>
        <dbReference type="ChEBI" id="CHEBI:29108"/>
    </cofactor>
</comment>
<dbReference type="PANTHER" id="PTHR10357">
    <property type="entry name" value="ALPHA-AMYLASE FAMILY MEMBER"/>
    <property type="match status" value="1"/>
</dbReference>
<keyword evidence="3" id="KW-0732">Signal</keyword>
<dbReference type="SUPFAM" id="SSF51445">
    <property type="entry name" value="(Trans)glycosidases"/>
    <property type="match status" value="1"/>
</dbReference>
<keyword evidence="4" id="KW-0472">Membrane</keyword>
<feature type="transmembrane region" description="Helical" evidence="4">
    <location>
        <begin position="446"/>
        <end position="466"/>
    </location>
</feature>
<accession>A0A1G9ED41</accession>
<keyword evidence="2" id="KW-0479">Metal-binding</keyword>
<dbReference type="Gene3D" id="3.20.20.80">
    <property type="entry name" value="Glycosidases"/>
    <property type="match status" value="2"/>
</dbReference>
<evidence type="ECO:0000313" key="7">
    <source>
        <dbReference type="Proteomes" id="UP000199008"/>
    </source>
</evidence>
<name>A0A1G9ED41_9BACL</name>
<sequence length="475" mass="53137">MKIFKLMMIMFLTGTAVLTPYTYTSADELADTEADRIYSIVVDRFLNADEDSDQNVTVDENPEMRFGGDFQGIEDNLEYIKKMGFTAIHLSPVFQFSDDDYLGYDVESYDEIDAGLGGEEGLNSLVEAAHDMDLEVFVDLPAVSVDGENTADDVNVNDIYGGYLEEKDIDILDLTDGSVQSEYQDMVQNFVDEYNIDGVSMMVAQDDVDASEILPGGIKTYGFLTSEDAVAGGFNYMATESMRTGLAESFATVDREIPEIPESENMLLVDHWFSERFTSHAVAENMFPGTRVKQVMTYMYSHPGPVSMLYGTEVAFNGEEMPGIHPQMDLWTDQEVVDYLEHINEVYSDHKNALTGELETLHNNDGHYITRYHTNEVDFILNVNDTSATNGVNLALDDVDENQVLSGMLIGDMIRATSPGEYIAVLDREETELYAIIEEQGFNNGYIIASIIIFGGFAVFIFFAAWNGRKHKKKS</sequence>
<dbReference type="GO" id="GO:0005975">
    <property type="term" value="P:carbohydrate metabolic process"/>
    <property type="evidence" value="ECO:0007669"/>
    <property type="project" value="InterPro"/>
</dbReference>
<dbReference type="OrthoDB" id="9805159at2"/>
<protein>
    <submittedName>
        <fullName evidence="6">Alpha amylase, catalytic domain</fullName>
    </submittedName>
</protein>
<organism evidence="6 7">
    <name type="scientific">Lacicoccus qingdaonensis</name>
    <dbReference type="NCBI Taxonomy" id="576118"/>
    <lineage>
        <taxon>Bacteria</taxon>
        <taxon>Bacillati</taxon>
        <taxon>Bacillota</taxon>
        <taxon>Bacilli</taxon>
        <taxon>Bacillales</taxon>
        <taxon>Salinicoccaceae</taxon>
        <taxon>Lacicoccus</taxon>
    </lineage>
</organism>
<dbReference type="EMBL" id="FNFY01000008">
    <property type="protein sequence ID" value="SDK74003.1"/>
    <property type="molecule type" value="Genomic_DNA"/>
</dbReference>
<reference evidence="7" key="1">
    <citation type="submission" date="2016-10" db="EMBL/GenBank/DDBJ databases">
        <authorList>
            <person name="Varghese N."/>
            <person name="Submissions S."/>
        </authorList>
    </citation>
    <scope>NUCLEOTIDE SEQUENCE [LARGE SCALE GENOMIC DNA]</scope>
    <source>
        <strain evidence="7">CGMCC 1.8895</strain>
    </source>
</reference>
<keyword evidence="7" id="KW-1185">Reference proteome</keyword>
<proteinExistence type="predicted"/>
<evidence type="ECO:0000259" key="5">
    <source>
        <dbReference type="SMART" id="SM00642"/>
    </source>
</evidence>
<keyword evidence="4" id="KW-0812">Transmembrane</keyword>
<feature type="domain" description="Glycosyl hydrolase family 13 catalytic" evidence="5">
    <location>
        <begin position="39"/>
        <end position="350"/>
    </location>
</feature>
<dbReference type="AlphaFoldDB" id="A0A1G9ED41"/>
<dbReference type="InterPro" id="IPR017853">
    <property type="entry name" value="GH"/>
</dbReference>
<keyword evidence="4" id="KW-1133">Transmembrane helix</keyword>
<evidence type="ECO:0000256" key="2">
    <source>
        <dbReference type="ARBA" id="ARBA00022723"/>
    </source>
</evidence>
<dbReference type="Proteomes" id="UP000199008">
    <property type="component" value="Unassembled WGS sequence"/>
</dbReference>
<evidence type="ECO:0000313" key="6">
    <source>
        <dbReference type="EMBL" id="SDK74003.1"/>
    </source>
</evidence>
<dbReference type="InterPro" id="IPR013780">
    <property type="entry name" value="Glyco_hydro_b"/>
</dbReference>
<evidence type="ECO:0000256" key="1">
    <source>
        <dbReference type="ARBA" id="ARBA00001913"/>
    </source>
</evidence>
<evidence type="ECO:0000256" key="3">
    <source>
        <dbReference type="ARBA" id="ARBA00022729"/>
    </source>
</evidence>
<dbReference type="InterPro" id="IPR054174">
    <property type="entry name" value="Alpha-amylase-like_C"/>
</dbReference>